<reference evidence="2 3" key="1">
    <citation type="journal article" date="2016" name="Genome Announc.">
        <title>Complete Genome Sequence of Methylobacterium populi P-1M, Isolated from Pink-Pigmented Household Biofilm.</title>
        <authorList>
            <person name="Morohoshi T."/>
            <person name="Ikeda T."/>
        </authorList>
    </citation>
    <scope>NUCLEOTIDE SEQUENCE [LARGE SCALE GENOMIC DNA]</scope>
    <source>
        <strain evidence="2 3">P-1M</strain>
    </source>
</reference>
<dbReference type="OrthoDB" id="482757at2"/>
<dbReference type="Pfam" id="PF05257">
    <property type="entry name" value="CHAP"/>
    <property type="match status" value="1"/>
</dbReference>
<evidence type="ECO:0000259" key="1">
    <source>
        <dbReference type="Pfam" id="PF05257"/>
    </source>
</evidence>
<evidence type="ECO:0000313" key="2">
    <source>
        <dbReference type="EMBL" id="BAU93220.1"/>
    </source>
</evidence>
<protein>
    <submittedName>
        <fullName evidence="2">Peptidoglycan-binding domain 1 protein</fullName>
    </submittedName>
</protein>
<sequence>MKYPGRIIKIGEADTTLVATIYAGLSAKGYVIAPPPTRYDGKFAALVKLFQAQNVSRGGQPLVVDGEIGPLTWRTIFGGESTNPAPAGLAGAALGKALSQVGVREHPVGSNDGPEVRAYLASVGLPPRLFWCMAFVYWCFDRAARDAGISNPCPKTGSVMTAWNRVKSRSPQHIITRSAAIANPSLVKSGQVFILDYGRGMGHTGFVKNANGGSLTTIEGNTNNDGSNNGIGVFELNRRSVMNKNLKGFLDFT</sequence>
<gene>
    <name evidence="2" type="ORF">MPPM_4615</name>
</gene>
<evidence type="ECO:0000313" key="3">
    <source>
        <dbReference type="Proteomes" id="UP000218288"/>
    </source>
</evidence>
<organism evidence="2 3">
    <name type="scientific">Methylorubrum populi</name>
    <dbReference type="NCBI Taxonomy" id="223967"/>
    <lineage>
        <taxon>Bacteria</taxon>
        <taxon>Pseudomonadati</taxon>
        <taxon>Pseudomonadota</taxon>
        <taxon>Alphaproteobacteria</taxon>
        <taxon>Hyphomicrobiales</taxon>
        <taxon>Methylobacteriaceae</taxon>
        <taxon>Methylorubrum</taxon>
    </lineage>
</organism>
<dbReference type="AlphaFoldDB" id="A0A160PMJ4"/>
<name>A0A160PMJ4_9HYPH</name>
<feature type="domain" description="Peptidase C51" evidence="1">
    <location>
        <begin position="131"/>
        <end position="221"/>
    </location>
</feature>
<dbReference type="RefSeq" id="WP_096486990.1">
    <property type="nucleotide sequence ID" value="NZ_AP014809.1"/>
</dbReference>
<dbReference type="EMBL" id="AP014809">
    <property type="protein sequence ID" value="BAU93220.1"/>
    <property type="molecule type" value="Genomic_DNA"/>
</dbReference>
<dbReference type="Proteomes" id="UP000218288">
    <property type="component" value="Chromosome"/>
</dbReference>
<dbReference type="InterPro" id="IPR036366">
    <property type="entry name" value="PGBDSf"/>
</dbReference>
<dbReference type="Gene3D" id="1.10.101.10">
    <property type="entry name" value="PGBD-like superfamily/PGBD"/>
    <property type="match status" value="1"/>
</dbReference>
<accession>A0A160PMJ4</accession>
<proteinExistence type="predicted"/>
<dbReference type="InterPro" id="IPR007921">
    <property type="entry name" value="CHAP_dom"/>
</dbReference>